<comment type="caution">
    <text evidence="2">The sequence shown here is derived from an EMBL/GenBank/DDBJ whole genome shotgun (WGS) entry which is preliminary data.</text>
</comment>
<dbReference type="EMBL" id="WJXA01000006">
    <property type="protein sequence ID" value="KAF7140820.1"/>
    <property type="molecule type" value="Genomic_DNA"/>
</dbReference>
<feature type="region of interest" description="Disordered" evidence="1">
    <location>
        <begin position="72"/>
        <end position="136"/>
    </location>
</feature>
<dbReference type="AlphaFoldDB" id="A0A834LMT9"/>
<protein>
    <submittedName>
        <fullName evidence="2">Uncharacterized protein</fullName>
    </submittedName>
</protein>
<sequence length="136" mass="14808">MSYSVNGNVQKLPLAMKNTTERRVAMVLVMTNALKAAALVRIAIPWPFSTLVATWNCEGGCEKTTASYQSRNHMVTERGGGSWPQEHLPARQGINPGGPKSTVNAKYSDSNHEGGAQYGSDVDEEDHDDAREDMEA</sequence>
<name>A0A834LMT9_RHOSS</name>
<reference evidence="2" key="1">
    <citation type="submission" date="2019-11" db="EMBL/GenBank/DDBJ databases">
        <authorList>
            <person name="Liu Y."/>
            <person name="Hou J."/>
            <person name="Li T.-Q."/>
            <person name="Guan C.-H."/>
            <person name="Wu X."/>
            <person name="Wu H.-Z."/>
            <person name="Ling F."/>
            <person name="Zhang R."/>
            <person name="Shi X.-G."/>
            <person name="Ren J.-P."/>
            <person name="Chen E.-F."/>
            <person name="Sun J.-M."/>
        </authorList>
    </citation>
    <scope>NUCLEOTIDE SEQUENCE</scope>
    <source>
        <strain evidence="2">Adult_tree_wgs_1</strain>
        <tissue evidence="2">Leaves</tissue>
    </source>
</reference>
<keyword evidence="3" id="KW-1185">Reference proteome</keyword>
<proteinExistence type="predicted"/>
<dbReference type="Proteomes" id="UP000626092">
    <property type="component" value="Unassembled WGS sequence"/>
</dbReference>
<evidence type="ECO:0000313" key="3">
    <source>
        <dbReference type="Proteomes" id="UP000626092"/>
    </source>
</evidence>
<dbReference type="OrthoDB" id="10519673at2759"/>
<evidence type="ECO:0000313" key="2">
    <source>
        <dbReference type="EMBL" id="KAF7140820.1"/>
    </source>
</evidence>
<feature type="compositionally biased region" description="Acidic residues" evidence="1">
    <location>
        <begin position="121"/>
        <end position="136"/>
    </location>
</feature>
<organism evidence="2 3">
    <name type="scientific">Rhododendron simsii</name>
    <name type="common">Sims's rhododendron</name>
    <dbReference type="NCBI Taxonomy" id="118357"/>
    <lineage>
        <taxon>Eukaryota</taxon>
        <taxon>Viridiplantae</taxon>
        <taxon>Streptophyta</taxon>
        <taxon>Embryophyta</taxon>
        <taxon>Tracheophyta</taxon>
        <taxon>Spermatophyta</taxon>
        <taxon>Magnoliopsida</taxon>
        <taxon>eudicotyledons</taxon>
        <taxon>Gunneridae</taxon>
        <taxon>Pentapetalae</taxon>
        <taxon>asterids</taxon>
        <taxon>Ericales</taxon>
        <taxon>Ericaceae</taxon>
        <taxon>Ericoideae</taxon>
        <taxon>Rhodoreae</taxon>
        <taxon>Rhododendron</taxon>
    </lineage>
</organism>
<accession>A0A834LMT9</accession>
<evidence type="ECO:0000256" key="1">
    <source>
        <dbReference type="SAM" id="MobiDB-lite"/>
    </source>
</evidence>
<gene>
    <name evidence="2" type="ORF">RHSIM_Rhsim06G0098400</name>
</gene>